<feature type="domain" description="Activator of Hsp90 ATPase homologue 1/2-like C-terminal" evidence="2">
    <location>
        <begin position="14"/>
        <end position="129"/>
    </location>
</feature>
<dbReference type="AlphaFoldDB" id="A0A225E9U9"/>
<dbReference type="Pfam" id="PF08327">
    <property type="entry name" value="AHSA1"/>
    <property type="match status" value="1"/>
</dbReference>
<dbReference type="Gene3D" id="3.30.530.20">
    <property type="match status" value="1"/>
</dbReference>
<gene>
    <name evidence="3" type="ORF">FRUB_01676</name>
</gene>
<proteinExistence type="inferred from homology"/>
<sequence>MIQSGTIRLSQFINHPPAKVWLALTDPAIHAKWWAAGDVRAVVGHRFTLDMGPWGQQPCEVVAVEPERLLSYSFAPGTLDTTVTWRIEPETGGTRLHLEHSGFDLESPMGKTAFGGMGQGWPKVLERIEPAIIAGVPN</sequence>
<evidence type="ECO:0000256" key="1">
    <source>
        <dbReference type="ARBA" id="ARBA00006817"/>
    </source>
</evidence>
<evidence type="ECO:0000313" key="3">
    <source>
        <dbReference type="EMBL" id="OWK45345.1"/>
    </source>
</evidence>
<dbReference type="RefSeq" id="WP_088253087.1">
    <property type="nucleotide sequence ID" value="NZ_NIDE01000002.1"/>
</dbReference>
<dbReference type="CDD" id="cd07814">
    <property type="entry name" value="SRPBCC_CalC_Aha1-like"/>
    <property type="match status" value="1"/>
</dbReference>
<reference evidence="4" key="1">
    <citation type="submission" date="2017-06" db="EMBL/GenBank/DDBJ databases">
        <title>Genome analysis of Fimbriiglobus ruber SP5, the first member of the order Planctomycetales with confirmed chitinolytic capability.</title>
        <authorList>
            <person name="Ravin N.V."/>
            <person name="Rakitin A.L."/>
            <person name="Ivanova A.A."/>
            <person name="Beletsky A.V."/>
            <person name="Kulichevskaya I.S."/>
            <person name="Mardanov A.V."/>
            <person name="Dedysh S.N."/>
        </authorList>
    </citation>
    <scope>NUCLEOTIDE SEQUENCE [LARGE SCALE GENOMIC DNA]</scope>
    <source>
        <strain evidence="4">SP5</strain>
    </source>
</reference>
<name>A0A225E9U9_9BACT</name>
<comment type="caution">
    <text evidence="3">The sequence shown here is derived from an EMBL/GenBank/DDBJ whole genome shotgun (WGS) entry which is preliminary data.</text>
</comment>
<accession>A0A225E9U9</accession>
<protein>
    <submittedName>
        <fullName evidence="3">Activator of HSP90 ATPase</fullName>
    </submittedName>
</protein>
<dbReference type="InterPro" id="IPR013538">
    <property type="entry name" value="ASHA1/2-like_C"/>
</dbReference>
<dbReference type="EMBL" id="NIDE01000002">
    <property type="protein sequence ID" value="OWK45345.1"/>
    <property type="molecule type" value="Genomic_DNA"/>
</dbReference>
<dbReference type="InterPro" id="IPR023393">
    <property type="entry name" value="START-like_dom_sf"/>
</dbReference>
<evidence type="ECO:0000313" key="4">
    <source>
        <dbReference type="Proteomes" id="UP000214646"/>
    </source>
</evidence>
<dbReference type="Proteomes" id="UP000214646">
    <property type="component" value="Unassembled WGS sequence"/>
</dbReference>
<evidence type="ECO:0000259" key="2">
    <source>
        <dbReference type="Pfam" id="PF08327"/>
    </source>
</evidence>
<organism evidence="3 4">
    <name type="scientific">Fimbriiglobus ruber</name>
    <dbReference type="NCBI Taxonomy" id="1908690"/>
    <lineage>
        <taxon>Bacteria</taxon>
        <taxon>Pseudomonadati</taxon>
        <taxon>Planctomycetota</taxon>
        <taxon>Planctomycetia</taxon>
        <taxon>Gemmatales</taxon>
        <taxon>Gemmataceae</taxon>
        <taxon>Fimbriiglobus</taxon>
    </lineage>
</organism>
<dbReference type="SUPFAM" id="SSF55961">
    <property type="entry name" value="Bet v1-like"/>
    <property type="match status" value="1"/>
</dbReference>
<keyword evidence="4" id="KW-1185">Reference proteome</keyword>
<dbReference type="OrthoDB" id="2355173at2"/>
<comment type="similarity">
    <text evidence="1">Belongs to the AHA1 family.</text>
</comment>